<dbReference type="AlphaFoldDB" id="A0A9X6Y7Y4"/>
<dbReference type="RefSeq" id="WP_098902563.1">
    <property type="nucleotide sequence ID" value="NZ_JAXCWL010000007.1"/>
</dbReference>
<dbReference type="EMBL" id="NVNL01000057">
    <property type="protein sequence ID" value="PEA86688.1"/>
    <property type="molecule type" value="Genomic_DNA"/>
</dbReference>
<sequence>MPHDDQYTAVGPPLAGSGFPFAAFSTKTIKMEYGINVQGKQCGVYGEGFTNPSNDRFTPVPGIGVCGRGENFGVFGDGFQGIVGVVGQHNRKNRAGVVGAVKLGGLGVVGTSNASINPTIYDSFIDPANGLGTGIYGESEKGIGVYGISQERTGRGGVFKSSKGAQVRLTPNDLGALPKDGCPGDLLVTFDFNDSKNREKSFKLWFCIKEEDGSTAAQWAPVSLGTPTYGTI</sequence>
<proteinExistence type="predicted"/>
<reference evidence="1 2" key="1">
    <citation type="submission" date="2017-09" db="EMBL/GenBank/DDBJ databases">
        <title>Large-scale bioinformatics analysis of Bacillus genomes uncovers conserved roles of natural products in bacterial physiology.</title>
        <authorList>
            <consortium name="Agbiome Team Llc"/>
            <person name="Bleich R.M."/>
            <person name="Grubbs K.J."/>
            <person name="Santa Maria K.C."/>
            <person name="Allen S.E."/>
            <person name="Farag S."/>
            <person name="Shank E.A."/>
            <person name="Bowers A."/>
        </authorList>
    </citation>
    <scope>NUCLEOTIDE SEQUENCE [LARGE SCALE GENOMIC DNA]</scope>
    <source>
        <strain evidence="1 2">AFS089089</strain>
    </source>
</reference>
<evidence type="ECO:0000313" key="1">
    <source>
        <dbReference type="EMBL" id="PEA86688.1"/>
    </source>
</evidence>
<evidence type="ECO:0000313" key="2">
    <source>
        <dbReference type="Proteomes" id="UP000220702"/>
    </source>
</evidence>
<protein>
    <submittedName>
        <fullName evidence="1">Uncharacterized protein</fullName>
    </submittedName>
</protein>
<comment type="caution">
    <text evidence="1">The sequence shown here is derived from an EMBL/GenBank/DDBJ whole genome shotgun (WGS) entry which is preliminary data.</text>
</comment>
<dbReference type="Proteomes" id="UP000220702">
    <property type="component" value="Unassembled WGS sequence"/>
</dbReference>
<name>A0A9X6Y7Y4_BACTU</name>
<gene>
    <name evidence="1" type="ORF">CON71_28480</name>
</gene>
<accession>A0A9X6Y7Y4</accession>
<organism evidence="1 2">
    <name type="scientific">Bacillus thuringiensis</name>
    <dbReference type="NCBI Taxonomy" id="1428"/>
    <lineage>
        <taxon>Bacteria</taxon>
        <taxon>Bacillati</taxon>
        <taxon>Bacillota</taxon>
        <taxon>Bacilli</taxon>
        <taxon>Bacillales</taxon>
        <taxon>Bacillaceae</taxon>
        <taxon>Bacillus</taxon>
        <taxon>Bacillus cereus group</taxon>
    </lineage>
</organism>